<gene>
    <name evidence="1" type="ORF">HNHCPBFK_00010</name>
</gene>
<evidence type="ECO:0008006" key="2">
    <source>
        <dbReference type="Google" id="ProtNLM"/>
    </source>
</evidence>
<dbReference type="EMBL" id="MT630874">
    <property type="protein sequence ID" value="QNO43880.1"/>
    <property type="molecule type" value="Genomic_DNA"/>
</dbReference>
<accession>A0A7G9Y796</accession>
<evidence type="ECO:0000313" key="1">
    <source>
        <dbReference type="EMBL" id="QNO43880.1"/>
    </source>
</evidence>
<dbReference type="AlphaFoldDB" id="A0A7G9Y796"/>
<name>A0A7G9Y796_9EURY</name>
<protein>
    <recommendedName>
        <fullName evidence="2">Transposase</fullName>
    </recommendedName>
</protein>
<sequence>MVTCMGKRKVKLRKDLNADALFSLVRLCFEEIKDHRSNNIKIPLADALMSAFAMFSLKDPSLLAFEERRSGDTNLKTVYKVDTVPCDTQMRMILDGVDPDCMGPIFKHIFGQLQRGKVLEKMVFMDGCYLLSVDGTGYFSSNTVHCDSCSMKTNSKTGEITYYHQMLGALNRSPGL</sequence>
<organism evidence="1">
    <name type="scientific">Candidatus Methanogaster sp. ANME-2c ERB4</name>
    <dbReference type="NCBI Taxonomy" id="2759911"/>
    <lineage>
        <taxon>Archaea</taxon>
        <taxon>Methanobacteriati</taxon>
        <taxon>Methanobacteriota</taxon>
        <taxon>Stenosarchaea group</taxon>
        <taxon>Methanomicrobia</taxon>
        <taxon>Methanosarcinales</taxon>
        <taxon>ANME-2 cluster</taxon>
        <taxon>Candidatus Methanogasteraceae</taxon>
        <taxon>Candidatus Methanogaster</taxon>
    </lineage>
</organism>
<proteinExistence type="predicted"/>
<reference evidence="1" key="1">
    <citation type="submission" date="2020-06" db="EMBL/GenBank/DDBJ databases">
        <title>Unique genomic features of the anaerobic methanotrophic archaea.</title>
        <authorList>
            <person name="Chadwick G.L."/>
            <person name="Skennerton C.T."/>
            <person name="Laso-Perez R."/>
            <person name="Leu A.O."/>
            <person name="Speth D.R."/>
            <person name="Yu H."/>
            <person name="Morgan-Lang C."/>
            <person name="Hatzenpichler R."/>
            <person name="Goudeau D."/>
            <person name="Malmstrom R."/>
            <person name="Brazelton W.J."/>
            <person name="Woyke T."/>
            <person name="Hallam S.J."/>
            <person name="Tyson G.W."/>
            <person name="Wegener G."/>
            <person name="Boetius A."/>
            <person name="Orphan V."/>
        </authorList>
    </citation>
    <scope>NUCLEOTIDE SEQUENCE</scope>
</reference>